<dbReference type="CDD" id="cd05233">
    <property type="entry name" value="SDR_c"/>
    <property type="match status" value="1"/>
</dbReference>
<comment type="caution">
    <text evidence="3">The sequence shown here is derived from an EMBL/GenBank/DDBJ whole genome shotgun (WGS) entry which is preliminary data.</text>
</comment>
<reference evidence="3" key="1">
    <citation type="journal article" date="2021" name="PeerJ">
        <title>Extensive microbial diversity within the chicken gut microbiome revealed by metagenomics and culture.</title>
        <authorList>
            <person name="Gilroy R."/>
            <person name="Ravi A."/>
            <person name="Getino M."/>
            <person name="Pursley I."/>
            <person name="Horton D.L."/>
            <person name="Alikhan N.F."/>
            <person name="Baker D."/>
            <person name="Gharbi K."/>
            <person name="Hall N."/>
            <person name="Watson M."/>
            <person name="Adriaenssens E.M."/>
            <person name="Foster-Nyarko E."/>
            <person name="Jarju S."/>
            <person name="Secka A."/>
            <person name="Antonio M."/>
            <person name="Oren A."/>
            <person name="Chaudhuri R.R."/>
            <person name="La Ragione R."/>
            <person name="Hildebrand F."/>
            <person name="Pallen M.J."/>
        </authorList>
    </citation>
    <scope>NUCLEOTIDE SEQUENCE</scope>
    <source>
        <strain evidence="3">ChiHjej13B12-24818</strain>
    </source>
</reference>
<dbReference type="PROSITE" id="PS00061">
    <property type="entry name" value="ADH_SHORT"/>
    <property type="match status" value="1"/>
</dbReference>
<dbReference type="InterPro" id="IPR002347">
    <property type="entry name" value="SDR_fam"/>
</dbReference>
<evidence type="ECO:0000313" key="4">
    <source>
        <dbReference type="Proteomes" id="UP000823823"/>
    </source>
</evidence>
<protein>
    <submittedName>
        <fullName evidence="3">SDR family NAD(P)-dependent oxidoreductase</fullName>
    </submittedName>
</protein>
<dbReference type="Proteomes" id="UP000823823">
    <property type="component" value="Unassembled WGS sequence"/>
</dbReference>
<dbReference type="PANTHER" id="PTHR44196">
    <property type="entry name" value="DEHYDROGENASE/REDUCTASE SDR FAMILY MEMBER 7B"/>
    <property type="match status" value="1"/>
</dbReference>
<dbReference type="InterPro" id="IPR036291">
    <property type="entry name" value="NAD(P)-bd_dom_sf"/>
</dbReference>
<gene>
    <name evidence="3" type="ORF">H9786_15165</name>
</gene>
<dbReference type="AlphaFoldDB" id="A0A9D2LG37"/>
<accession>A0A9D2LG37</accession>
<dbReference type="EMBL" id="DWZH01000123">
    <property type="protein sequence ID" value="HJB11838.1"/>
    <property type="molecule type" value="Genomic_DNA"/>
</dbReference>
<dbReference type="Gene3D" id="3.40.50.720">
    <property type="entry name" value="NAD(P)-binding Rossmann-like Domain"/>
    <property type="match status" value="1"/>
</dbReference>
<reference evidence="3" key="2">
    <citation type="submission" date="2021-04" db="EMBL/GenBank/DDBJ databases">
        <authorList>
            <person name="Gilroy R."/>
        </authorList>
    </citation>
    <scope>NUCLEOTIDE SEQUENCE</scope>
    <source>
        <strain evidence="3">ChiHjej13B12-24818</strain>
    </source>
</reference>
<dbReference type="SUPFAM" id="SSF51735">
    <property type="entry name" value="NAD(P)-binding Rossmann-fold domains"/>
    <property type="match status" value="1"/>
</dbReference>
<evidence type="ECO:0000256" key="1">
    <source>
        <dbReference type="ARBA" id="ARBA00006484"/>
    </source>
</evidence>
<dbReference type="GO" id="GO:0016491">
    <property type="term" value="F:oxidoreductase activity"/>
    <property type="evidence" value="ECO:0007669"/>
    <property type="project" value="UniProtKB-KW"/>
</dbReference>
<evidence type="ECO:0000256" key="2">
    <source>
        <dbReference type="ARBA" id="ARBA00023002"/>
    </source>
</evidence>
<organism evidence="3 4">
    <name type="scientific">Candidatus Brachybacterium merdavium</name>
    <dbReference type="NCBI Taxonomy" id="2838513"/>
    <lineage>
        <taxon>Bacteria</taxon>
        <taxon>Bacillati</taxon>
        <taxon>Actinomycetota</taxon>
        <taxon>Actinomycetes</taxon>
        <taxon>Micrococcales</taxon>
        <taxon>Dermabacteraceae</taxon>
        <taxon>Brachybacterium</taxon>
    </lineage>
</organism>
<evidence type="ECO:0000313" key="3">
    <source>
        <dbReference type="EMBL" id="HJB11838.1"/>
    </source>
</evidence>
<name>A0A9D2LG37_9MICO</name>
<comment type="similarity">
    <text evidence="1">Belongs to the short-chain dehydrogenases/reductases (SDR) family.</text>
</comment>
<keyword evidence="2" id="KW-0560">Oxidoreductase</keyword>
<dbReference type="PRINTS" id="PR00081">
    <property type="entry name" value="GDHRDH"/>
</dbReference>
<dbReference type="InterPro" id="IPR020904">
    <property type="entry name" value="Sc_DH/Rdtase_CS"/>
</dbReference>
<dbReference type="Pfam" id="PF00106">
    <property type="entry name" value="adh_short"/>
    <property type="match status" value="1"/>
</dbReference>
<dbReference type="PANTHER" id="PTHR44196:SF1">
    <property type="entry name" value="DEHYDROGENASE_REDUCTASE SDR FAMILY MEMBER 7B"/>
    <property type="match status" value="1"/>
</dbReference>
<proteinExistence type="inferred from homology"/>
<dbReference type="GO" id="GO:0016020">
    <property type="term" value="C:membrane"/>
    <property type="evidence" value="ECO:0007669"/>
    <property type="project" value="TreeGrafter"/>
</dbReference>
<sequence length="262" mass="27265">MIVLTGASGGIGTALAMRLAARGKHLVLTARDRPRLEALATRVTEQGGSASVRPANLRDQEQVQALVQEILAQDGVPEAVICLTGHSIHRDLDASFGRPHDLVRLTGTNLLGPATLLLGLLEAMAARGSGRLLVTTSATARIPAPGWAAYGASKAGLDTWLRSIRPDAIRHGVGIAVMELPLVATAMAAPTYGRAPRGALSAEQAADQLLRALDGRRSLYSPWWARLGAIASAVAPSLAARAAGRAGRLGTRLLARDLGRPG</sequence>